<dbReference type="PANTHER" id="PTHR14207:SF0">
    <property type="entry name" value="3-BETA-HYDROXYSTEROID-DELTA(8),DELTA(7)-ISOMERASE"/>
    <property type="match status" value="1"/>
</dbReference>
<accession>A0A5C3MKU3</accession>
<keyword evidence="9 13" id="KW-0472">Membrane</keyword>
<keyword evidence="12" id="KW-0413">Isomerase</keyword>
<keyword evidence="5" id="KW-0752">Steroid biosynthesis</keyword>
<evidence type="ECO:0000256" key="2">
    <source>
        <dbReference type="ARBA" id="ARBA00008337"/>
    </source>
</evidence>
<evidence type="ECO:0000256" key="14">
    <source>
        <dbReference type="SAM" id="Phobius"/>
    </source>
</evidence>
<keyword evidence="3" id="KW-0444">Lipid biosynthesis</keyword>
<evidence type="ECO:0000256" key="1">
    <source>
        <dbReference type="ARBA" id="ARBA00004141"/>
    </source>
</evidence>
<feature type="transmembrane region" description="Helical" evidence="14">
    <location>
        <begin position="112"/>
        <end position="132"/>
    </location>
</feature>
<keyword evidence="4 13" id="KW-0812">Transmembrane</keyword>
<dbReference type="GO" id="GO:0005783">
    <property type="term" value="C:endoplasmic reticulum"/>
    <property type="evidence" value="ECO:0007669"/>
    <property type="project" value="TreeGrafter"/>
</dbReference>
<evidence type="ECO:0000256" key="7">
    <source>
        <dbReference type="ARBA" id="ARBA00023011"/>
    </source>
</evidence>
<evidence type="ECO:0000313" key="16">
    <source>
        <dbReference type="EMBL" id="TFK44548.1"/>
    </source>
</evidence>
<dbReference type="InterPro" id="IPR033118">
    <property type="entry name" value="EXPERA"/>
</dbReference>
<sequence length="222" mass="25295">MTTTDHPYYPVTLDLPTYQPNTLSYVTLIGGWLVALSFVTLSTYAWLSTNKSLTSGDKWTGVWFMICGCIHVFFEGHFVRHHSTLASKTDFLSQAWKEYSKSDSRYLTSDPFILVIESITSVLWGPLCFYVVWSITRGYTSRYVLTALVSLGHIYGDALYYGTTVMEGAPASRPEYLYFWIYFVGTNSLWMIAPTILLIHSIRKINSDITQLKDIGTTQKKI</sequence>
<dbReference type="GO" id="GO:0004769">
    <property type="term" value="F:steroid Delta-isomerase activity"/>
    <property type="evidence" value="ECO:0007669"/>
    <property type="project" value="TreeGrafter"/>
</dbReference>
<dbReference type="PANTHER" id="PTHR14207">
    <property type="entry name" value="STEROL ISOMERASE"/>
    <property type="match status" value="1"/>
</dbReference>
<dbReference type="AlphaFoldDB" id="A0A5C3MKU3"/>
<evidence type="ECO:0000256" key="13">
    <source>
        <dbReference type="PROSITE-ProRule" id="PRU01087"/>
    </source>
</evidence>
<dbReference type="GO" id="GO:0016020">
    <property type="term" value="C:membrane"/>
    <property type="evidence" value="ECO:0007669"/>
    <property type="project" value="UniProtKB-SubCell"/>
</dbReference>
<gene>
    <name evidence="16" type="ORF">BDQ12DRAFT_23667</name>
</gene>
<dbReference type="InterPro" id="IPR007905">
    <property type="entry name" value="EBP"/>
</dbReference>
<evidence type="ECO:0000256" key="4">
    <source>
        <dbReference type="ARBA" id="ARBA00022692"/>
    </source>
</evidence>
<evidence type="ECO:0000313" key="17">
    <source>
        <dbReference type="Proteomes" id="UP000308652"/>
    </source>
</evidence>
<feature type="transmembrane region" description="Helical" evidence="14">
    <location>
        <begin position="144"/>
        <end position="162"/>
    </location>
</feature>
<feature type="domain" description="EXPERA" evidence="15">
    <location>
        <begin position="56"/>
        <end position="198"/>
    </location>
</feature>
<evidence type="ECO:0000256" key="6">
    <source>
        <dbReference type="ARBA" id="ARBA00022989"/>
    </source>
</evidence>
<evidence type="ECO:0000256" key="11">
    <source>
        <dbReference type="ARBA" id="ARBA00023221"/>
    </source>
</evidence>
<dbReference type="STRING" id="68775.A0A5C3MKU3"/>
<dbReference type="EMBL" id="ML213590">
    <property type="protein sequence ID" value="TFK44548.1"/>
    <property type="molecule type" value="Genomic_DNA"/>
</dbReference>
<protein>
    <submittedName>
        <fullName evidence="16">EBP domain-containing protein</fullName>
    </submittedName>
</protein>
<keyword evidence="11" id="KW-0753">Steroid metabolism</keyword>
<keyword evidence="17" id="KW-1185">Reference proteome</keyword>
<name>A0A5C3MKU3_9AGAR</name>
<keyword evidence="8" id="KW-0443">Lipid metabolism</keyword>
<dbReference type="Pfam" id="PF05241">
    <property type="entry name" value="EBP"/>
    <property type="match status" value="1"/>
</dbReference>
<dbReference type="OrthoDB" id="58557at2759"/>
<dbReference type="GO" id="GO:0016126">
    <property type="term" value="P:sterol biosynthetic process"/>
    <property type="evidence" value="ECO:0007669"/>
    <property type="project" value="UniProtKB-KW"/>
</dbReference>
<feature type="transmembrane region" description="Helical" evidence="14">
    <location>
        <begin position="23"/>
        <end position="47"/>
    </location>
</feature>
<dbReference type="GO" id="GO:0000247">
    <property type="term" value="F:C-8 sterol isomerase activity"/>
    <property type="evidence" value="ECO:0007669"/>
    <property type="project" value="TreeGrafter"/>
</dbReference>
<dbReference type="PROSITE" id="PS51751">
    <property type="entry name" value="EXPERA"/>
    <property type="match status" value="1"/>
</dbReference>
<reference evidence="16 17" key="1">
    <citation type="journal article" date="2019" name="Nat. Ecol. Evol.">
        <title>Megaphylogeny resolves global patterns of mushroom evolution.</title>
        <authorList>
            <person name="Varga T."/>
            <person name="Krizsan K."/>
            <person name="Foldi C."/>
            <person name="Dima B."/>
            <person name="Sanchez-Garcia M."/>
            <person name="Sanchez-Ramirez S."/>
            <person name="Szollosi G.J."/>
            <person name="Szarkandi J.G."/>
            <person name="Papp V."/>
            <person name="Albert L."/>
            <person name="Andreopoulos W."/>
            <person name="Angelini C."/>
            <person name="Antonin V."/>
            <person name="Barry K.W."/>
            <person name="Bougher N.L."/>
            <person name="Buchanan P."/>
            <person name="Buyck B."/>
            <person name="Bense V."/>
            <person name="Catcheside P."/>
            <person name="Chovatia M."/>
            <person name="Cooper J."/>
            <person name="Damon W."/>
            <person name="Desjardin D."/>
            <person name="Finy P."/>
            <person name="Geml J."/>
            <person name="Haridas S."/>
            <person name="Hughes K."/>
            <person name="Justo A."/>
            <person name="Karasinski D."/>
            <person name="Kautmanova I."/>
            <person name="Kiss B."/>
            <person name="Kocsube S."/>
            <person name="Kotiranta H."/>
            <person name="LaButti K.M."/>
            <person name="Lechner B.E."/>
            <person name="Liimatainen K."/>
            <person name="Lipzen A."/>
            <person name="Lukacs Z."/>
            <person name="Mihaltcheva S."/>
            <person name="Morgado L.N."/>
            <person name="Niskanen T."/>
            <person name="Noordeloos M.E."/>
            <person name="Ohm R.A."/>
            <person name="Ortiz-Santana B."/>
            <person name="Ovrebo C."/>
            <person name="Racz N."/>
            <person name="Riley R."/>
            <person name="Savchenko A."/>
            <person name="Shiryaev A."/>
            <person name="Soop K."/>
            <person name="Spirin V."/>
            <person name="Szebenyi C."/>
            <person name="Tomsovsky M."/>
            <person name="Tulloss R.E."/>
            <person name="Uehling J."/>
            <person name="Grigoriev I.V."/>
            <person name="Vagvolgyi C."/>
            <person name="Papp T."/>
            <person name="Martin F.M."/>
            <person name="Miettinen O."/>
            <person name="Hibbett D.S."/>
            <person name="Nagy L.G."/>
        </authorList>
    </citation>
    <scope>NUCLEOTIDE SEQUENCE [LARGE SCALE GENOMIC DNA]</scope>
    <source>
        <strain evidence="16 17">CBS 166.37</strain>
    </source>
</reference>
<evidence type="ECO:0000256" key="12">
    <source>
        <dbReference type="ARBA" id="ARBA00023235"/>
    </source>
</evidence>
<evidence type="ECO:0000256" key="8">
    <source>
        <dbReference type="ARBA" id="ARBA00023098"/>
    </source>
</evidence>
<evidence type="ECO:0000256" key="9">
    <source>
        <dbReference type="ARBA" id="ARBA00023136"/>
    </source>
</evidence>
<comment type="subcellular location">
    <subcellularLocation>
        <location evidence="1">Membrane</location>
        <topology evidence="1">Multi-pass membrane protein</topology>
    </subcellularLocation>
</comment>
<evidence type="ECO:0000259" key="15">
    <source>
        <dbReference type="PROSITE" id="PS51751"/>
    </source>
</evidence>
<proteinExistence type="inferred from homology"/>
<dbReference type="Proteomes" id="UP000308652">
    <property type="component" value="Unassembled WGS sequence"/>
</dbReference>
<evidence type="ECO:0000256" key="3">
    <source>
        <dbReference type="ARBA" id="ARBA00022516"/>
    </source>
</evidence>
<keyword evidence="10" id="KW-1207">Sterol metabolism</keyword>
<feature type="transmembrane region" description="Helical" evidence="14">
    <location>
        <begin position="59"/>
        <end position="79"/>
    </location>
</feature>
<keyword evidence="7" id="KW-0756">Sterol biosynthesis</keyword>
<feature type="transmembrane region" description="Helical" evidence="14">
    <location>
        <begin position="177"/>
        <end position="199"/>
    </location>
</feature>
<comment type="similarity">
    <text evidence="2">Belongs to the EBP family.</text>
</comment>
<organism evidence="16 17">
    <name type="scientific">Crucibulum laeve</name>
    <dbReference type="NCBI Taxonomy" id="68775"/>
    <lineage>
        <taxon>Eukaryota</taxon>
        <taxon>Fungi</taxon>
        <taxon>Dikarya</taxon>
        <taxon>Basidiomycota</taxon>
        <taxon>Agaricomycotina</taxon>
        <taxon>Agaricomycetes</taxon>
        <taxon>Agaricomycetidae</taxon>
        <taxon>Agaricales</taxon>
        <taxon>Agaricineae</taxon>
        <taxon>Nidulariaceae</taxon>
        <taxon>Crucibulum</taxon>
    </lineage>
</organism>
<evidence type="ECO:0000256" key="5">
    <source>
        <dbReference type="ARBA" id="ARBA00022955"/>
    </source>
</evidence>
<dbReference type="GO" id="GO:0047750">
    <property type="term" value="F:cholestenol delta-isomerase activity"/>
    <property type="evidence" value="ECO:0007669"/>
    <property type="project" value="InterPro"/>
</dbReference>
<evidence type="ECO:0000256" key="10">
    <source>
        <dbReference type="ARBA" id="ARBA00023166"/>
    </source>
</evidence>
<keyword evidence="6 13" id="KW-1133">Transmembrane helix</keyword>